<dbReference type="GO" id="GO:0055085">
    <property type="term" value="P:transmembrane transport"/>
    <property type="evidence" value="ECO:0007669"/>
    <property type="project" value="InterPro"/>
</dbReference>
<evidence type="ECO:0000256" key="1">
    <source>
        <dbReference type="ARBA" id="ARBA00004429"/>
    </source>
</evidence>
<protein>
    <recommendedName>
        <fullName evidence="2">Lipopolysaccharide export system permease protein LptF</fullName>
    </recommendedName>
</protein>
<dbReference type="GO" id="GO:0015920">
    <property type="term" value="P:lipopolysaccharide transport"/>
    <property type="evidence" value="ECO:0007669"/>
    <property type="project" value="TreeGrafter"/>
</dbReference>
<keyword evidence="5" id="KW-0997">Cell inner membrane</keyword>
<evidence type="ECO:0000256" key="5">
    <source>
        <dbReference type="ARBA" id="ARBA00022519"/>
    </source>
</evidence>
<sequence length="359" mass="39761">MIYQRAALREFANTAVAVFVALFAILLTTQLIRLLGDAAGGKLASGAVVALLGFGAINYLPVLLSLTLFIAVLMTLSRSYRDSEMIVWFSCGLPLTAWVPPVLKFAAPMVLLIGALSLFLSPWALSKSAEFQQQMESRNDVSRVSPGAFKESAQADRVFFVEQIAGDHGRVKNVFISSMQHGRLGVMAASSGRLERMPNGDRFLVLENGRRYEGTPGQADYRVMQFERYAVRIETQEAQGVAQTPKSMPLVALARQPTPPNLGELLWRLGIPLAALNLALLAIPLSFVNPRAGRTNNLILALLTYMVYSNLISVSQAWVSQGRIDFELGVWLVHVVMFVLLLVMFSKRLMVFSWVRLWR</sequence>
<dbReference type="GO" id="GO:0043190">
    <property type="term" value="C:ATP-binding cassette (ABC) transporter complex"/>
    <property type="evidence" value="ECO:0007669"/>
    <property type="project" value="InterPro"/>
</dbReference>
<keyword evidence="3" id="KW-0813">Transport</keyword>
<dbReference type="EMBL" id="MLJW01000062">
    <property type="protein sequence ID" value="OIR03900.1"/>
    <property type="molecule type" value="Genomic_DNA"/>
</dbReference>
<keyword evidence="4" id="KW-1003">Cell membrane</keyword>
<evidence type="ECO:0000256" key="3">
    <source>
        <dbReference type="ARBA" id="ARBA00022448"/>
    </source>
</evidence>
<accession>A0A1J5SQI4</accession>
<dbReference type="NCBIfam" id="TIGR04407">
    <property type="entry name" value="LptF_YjgP"/>
    <property type="match status" value="1"/>
</dbReference>
<feature type="transmembrane region" description="Helical" evidence="9">
    <location>
        <begin position="47"/>
        <end position="73"/>
    </location>
</feature>
<keyword evidence="8 9" id="KW-0472">Membrane</keyword>
<dbReference type="PANTHER" id="PTHR33529">
    <property type="entry name" value="SLR0882 PROTEIN-RELATED"/>
    <property type="match status" value="1"/>
</dbReference>
<dbReference type="InterPro" id="IPR030922">
    <property type="entry name" value="LptF"/>
</dbReference>
<dbReference type="Pfam" id="PF03739">
    <property type="entry name" value="LptF_LptG"/>
    <property type="match status" value="1"/>
</dbReference>
<evidence type="ECO:0000256" key="4">
    <source>
        <dbReference type="ARBA" id="ARBA00022475"/>
    </source>
</evidence>
<gene>
    <name evidence="10" type="primary">lptF_6</name>
    <name evidence="10" type="ORF">GALL_140810</name>
</gene>
<organism evidence="10">
    <name type="scientific">mine drainage metagenome</name>
    <dbReference type="NCBI Taxonomy" id="410659"/>
    <lineage>
        <taxon>unclassified sequences</taxon>
        <taxon>metagenomes</taxon>
        <taxon>ecological metagenomes</taxon>
    </lineage>
</organism>
<evidence type="ECO:0000313" key="10">
    <source>
        <dbReference type="EMBL" id="OIR03900.1"/>
    </source>
</evidence>
<name>A0A1J5SQI4_9ZZZZ</name>
<evidence type="ECO:0000256" key="7">
    <source>
        <dbReference type="ARBA" id="ARBA00022989"/>
    </source>
</evidence>
<evidence type="ECO:0000256" key="9">
    <source>
        <dbReference type="SAM" id="Phobius"/>
    </source>
</evidence>
<feature type="transmembrane region" description="Helical" evidence="9">
    <location>
        <begin position="85"/>
        <end position="103"/>
    </location>
</feature>
<keyword evidence="6 9" id="KW-0812">Transmembrane</keyword>
<reference evidence="10" key="1">
    <citation type="submission" date="2016-10" db="EMBL/GenBank/DDBJ databases">
        <title>Sequence of Gallionella enrichment culture.</title>
        <authorList>
            <person name="Poehlein A."/>
            <person name="Muehling M."/>
            <person name="Daniel R."/>
        </authorList>
    </citation>
    <scope>NUCLEOTIDE SEQUENCE</scope>
</reference>
<evidence type="ECO:0000256" key="8">
    <source>
        <dbReference type="ARBA" id="ARBA00023136"/>
    </source>
</evidence>
<evidence type="ECO:0000256" key="6">
    <source>
        <dbReference type="ARBA" id="ARBA00022692"/>
    </source>
</evidence>
<feature type="transmembrane region" description="Helical" evidence="9">
    <location>
        <begin position="12"/>
        <end position="35"/>
    </location>
</feature>
<dbReference type="AlphaFoldDB" id="A0A1J5SQI4"/>
<comment type="caution">
    <text evidence="10">The sequence shown here is derived from an EMBL/GenBank/DDBJ whole genome shotgun (WGS) entry which is preliminary data.</text>
</comment>
<dbReference type="PANTHER" id="PTHR33529:SF7">
    <property type="entry name" value="LIPOPOLYSACCHARIDE EXPORT SYSTEM PERMEASE PROTEIN LPTF"/>
    <property type="match status" value="1"/>
</dbReference>
<evidence type="ECO:0000256" key="2">
    <source>
        <dbReference type="ARBA" id="ARBA00014213"/>
    </source>
</evidence>
<feature type="transmembrane region" description="Helical" evidence="9">
    <location>
        <begin position="299"/>
        <end position="319"/>
    </location>
</feature>
<dbReference type="InterPro" id="IPR005495">
    <property type="entry name" value="LptG/LptF_permease"/>
</dbReference>
<comment type="subcellular location">
    <subcellularLocation>
        <location evidence="1">Cell inner membrane</location>
        <topology evidence="1">Multi-pass membrane protein</topology>
    </subcellularLocation>
</comment>
<feature type="transmembrane region" description="Helical" evidence="9">
    <location>
        <begin position="331"/>
        <end position="355"/>
    </location>
</feature>
<feature type="transmembrane region" description="Helical" evidence="9">
    <location>
        <begin position="109"/>
        <end position="125"/>
    </location>
</feature>
<keyword evidence="7 9" id="KW-1133">Transmembrane helix</keyword>
<proteinExistence type="predicted"/>